<dbReference type="RefSeq" id="WP_013253896.1">
    <property type="nucleotide sequence ID" value="NC_014364.1"/>
</dbReference>
<dbReference type="InterPro" id="IPR052518">
    <property type="entry name" value="CHR_Transporter"/>
</dbReference>
<evidence type="ECO:0000256" key="5">
    <source>
        <dbReference type="ARBA" id="ARBA00022989"/>
    </source>
</evidence>
<evidence type="ECO:0000256" key="2">
    <source>
        <dbReference type="ARBA" id="ARBA00005262"/>
    </source>
</evidence>
<dbReference type="EMBL" id="CP002116">
    <property type="protein sequence ID" value="ADK80432.1"/>
    <property type="molecule type" value="Genomic_DNA"/>
</dbReference>
<dbReference type="PANTHER" id="PTHR43663:SF2">
    <property type="entry name" value="CHROMATE TRANSPORT PROTEIN-RELATED"/>
    <property type="match status" value="1"/>
</dbReference>
<keyword evidence="6 7" id="KW-0472">Membrane</keyword>
<dbReference type="InterPro" id="IPR003370">
    <property type="entry name" value="Chromate_transpt"/>
</dbReference>
<evidence type="ECO:0000256" key="3">
    <source>
        <dbReference type="ARBA" id="ARBA00022475"/>
    </source>
</evidence>
<dbReference type="AlphaFoldDB" id="E1R410"/>
<feature type="transmembrane region" description="Helical" evidence="7">
    <location>
        <begin position="90"/>
        <end position="113"/>
    </location>
</feature>
<reference evidence="8 9" key="1">
    <citation type="journal article" date="2010" name="Stand. Genomic Sci.">
        <title>Complete genome sequence of Spirochaeta smaragdinae type strain (SEBR 4228).</title>
        <authorList>
            <person name="Mavromatis K."/>
            <person name="Yasawong M."/>
            <person name="Chertkov O."/>
            <person name="Lapidus A."/>
            <person name="Lucas S."/>
            <person name="Nolan M."/>
            <person name="Del Rio T.G."/>
            <person name="Tice H."/>
            <person name="Cheng J.F."/>
            <person name="Pitluck S."/>
            <person name="Liolios K."/>
            <person name="Ivanova N."/>
            <person name="Tapia R."/>
            <person name="Han C."/>
            <person name="Bruce D."/>
            <person name="Goodwin L."/>
            <person name="Pati A."/>
            <person name="Chen A."/>
            <person name="Palaniappan K."/>
            <person name="Land M."/>
            <person name="Hauser L."/>
            <person name="Chang Y.J."/>
            <person name="Jeffries C.D."/>
            <person name="Detter J.C."/>
            <person name="Rohde M."/>
            <person name="Brambilla E."/>
            <person name="Spring S."/>
            <person name="Goker M."/>
            <person name="Sikorski J."/>
            <person name="Woyke T."/>
            <person name="Bristow J."/>
            <person name="Eisen J.A."/>
            <person name="Markowitz V."/>
            <person name="Hugenholtz P."/>
            <person name="Klenk H.P."/>
            <person name="Kyrpides N.C."/>
        </authorList>
    </citation>
    <scope>NUCLEOTIDE SEQUENCE [LARGE SCALE GENOMIC DNA]</scope>
    <source>
        <strain evidence="9">DSM 11293 / JCM 15392 / SEBR 4228</strain>
    </source>
</reference>
<feature type="transmembrane region" description="Helical" evidence="7">
    <location>
        <begin position="125"/>
        <end position="142"/>
    </location>
</feature>
<evidence type="ECO:0000256" key="7">
    <source>
        <dbReference type="SAM" id="Phobius"/>
    </source>
</evidence>
<organism evidence="8 9">
    <name type="scientific">Sediminispirochaeta smaragdinae (strain DSM 11293 / JCM 15392 / SEBR 4228)</name>
    <name type="common">Spirochaeta smaragdinae</name>
    <dbReference type="NCBI Taxonomy" id="573413"/>
    <lineage>
        <taxon>Bacteria</taxon>
        <taxon>Pseudomonadati</taxon>
        <taxon>Spirochaetota</taxon>
        <taxon>Spirochaetia</taxon>
        <taxon>Spirochaetales</taxon>
        <taxon>Spirochaetaceae</taxon>
        <taxon>Sediminispirochaeta</taxon>
    </lineage>
</organism>
<protein>
    <submittedName>
        <fullName evidence="8">Chromate transporter</fullName>
    </submittedName>
</protein>
<dbReference type="KEGG" id="ssm:Spirs_1305"/>
<evidence type="ECO:0000313" key="8">
    <source>
        <dbReference type="EMBL" id="ADK80432.1"/>
    </source>
</evidence>
<dbReference type="Pfam" id="PF02417">
    <property type="entry name" value="Chromate_transp"/>
    <property type="match status" value="1"/>
</dbReference>
<dbReference type="GO" id="GO:0015109">
    <property type="term" value="F:chromate transmembrane transporter activity"/>
    <property type="evidence" value="ECO:0007669"/>
    <property type="project" value="InterPro"/>
</dbReference>
<dbReference type="Proteomes" id="UP000002318">
    <property type="component" value="Chromosome"/>
</dbReference>
<dbReference type="STRING" id="573413.Spirs_1305"/>
<evidence type="ECO:0000256" key="1">
    <source>
        <dbReference type="ARBA" id="ARBA00004651"/>
    </source>
</evidence>
<dbReference type="eggNOG" id="COG2059">
    <property type="taxonomic scope" value="Bacteria"/>
</dbReference>
<accession>E1R410</accession>
<comment type="similarity">
    <text evidence="2">Belongs to the chromate ion transporter (CHR) (TC 2.A.51) family.</text>
</comment>
<feature type="transmembrane region" description="Helical" evidence="7">
    <location>
        <begin position="21"/>
        <end position="43"/>
    </location>
</feature>
<keyword evidence="3" id="KW-1003">Cell membrane</keyword>
<dbReference type="GO" id="GO:0005886">
    <property type="term" value="C:plasma membrane"/>
    <property type="evidence" value="ECO:0007669"/>
    <property type="project" value="UniProtKB-SubCell"/>
</dbReference>
<evidence type="ECO:0000256" key="6">
    <source>
        <dbReference type="ARBA" id="ARBA00023136"/>
    </source>
</evidence>
<dbReference type="OrthoDB" id="9788907at2"/>
<sequence>MGQPSLKGPGNDQPSRRALSMFFTFFRIGAFTIGGGYAMLPLIEREIVHRQGWVSEEEIVDVFTIVQSVPGTIGINSAIFIGYRLAGFRGAVAAALGMILPSFIIISVLATLLVRFRDVPEVQRAFAGVRAGVTALIFIAALKLGKKVIQGIFPIVVALAAFLALVVFNLHAIAIIASAGLAGVLHYYFLRKEL</sequence>
<name>E1R410_SEDSS</name>
<comment type="subcellular location">
    <subcellularLocation>
        <location evidence="1">Cell membrane</location>
        <topology evidence="1">Multi-pass membrane protein</topology>
    </subcellularLocation>
</comment>
<feature type="transmembrane region" description="Helical" evidence="7">
    <location>
        <begin position="149"/>
        <end position="166"/>
    </location>
</feature>
<keyword evidence="4 7" id="KW-0812">Transmembrane</keyword>
<proteinExistence type="inferred from homology"/>
<dbReference type="HOGENOM" id="CLU_018106_1_2_12"/>
<evidence type="ECO:0000313" key="9">
    <source>
        <dbReference type="Proteomes" id="UP000002318"/>
    </source>
</evidence>
<dbReference type="PANTHER" id="PTHR43663">
    <property type="entry name" value="CHROMATE TRANSPORT PROTEIN-RELATED"/>
    <property type="match status" value="1"/>
</dbReference>
<keyword evidence="5 7" id="KW-1133">Transmembrane helix</keyword>
<keyword evidence="9" id="KW-1185">Reference proteome</keyword>
<feature type="transmembrane region" description="Helical" evidence="7">
    <location>
        <begin position="63"/>
        <end position="83"/>
    </location>
</feature>
<evidence type="ECO:0000256" key="4">
    <source>
        <dbReference type="ARBA" id="ARBA00022692"/>
    </source>
</evidence>
<gene>
    <name evidence="8" type="ordered locus">Spirs_1305</name>
</gene>
<feature type="transmembrane region" description="Helical" evidence="7">
    <location>
        <begin position="172"/>
        <end position="190"/>
    </location>
</feature>